<dbReference type="Proteomes" id="UP000596742">
    <property type="component" value="Unassembled WGS sequence"/>
</dbReference>
<name>A0A8B6E654_MYTGA</name>
<protein>
    <submittedName>
        <fullName evidence="2">Uncharacterized protein</fullName>
    </submittedName>
</protein>
<gene>
    <name evidence="2" type="ORF">MGAL_10B089992</name>
</gene>
<organism evidence="2 3">
    <name type="scientific">Mytilus galloprovincialis</name>
    <name type="common">Mediterranean mussel</name>
    <dbReference type="NCBI Taxonomy" id="29158"/>
    <lineage>
        <taxon>Eukaryota</taxon>
        <taxon>Metazoa</taxon>
        <taxon>Spiralia</taxon>
        <taxon>Lophotrochozoa</taxon>
        <taxon>Mollusca</taxon>
        <taxon>Bivalvia</taxon>
        <taxon>Autobranchia</taxon>
        <taxon>Pteriomorphia</taxon>
        <taxon>Mytilida</taxon>
        <taxon>Mytiloidea</taxon>
        <taxon>Mytilidae</taxon>
        <taxon>Mytilinae</taxon>
        <taxon>Mytilus</taxon>
    </lineage>
</organism>
<evidence type="ECO:0000256" key="1">
    <source>
        <dbReference type="SAM" id="MobiDB-lite"/>
    </source>
</evidence>
<dbReference type="EMBL" id="UYJE01004611">
    <property type="protein sequence ID" value="VDI29689.1"/>
    <property type="molecule type" value="Genomic_DNA"/>
</dbReference>
<accession>A0A8B6E654</accession>
<sequence length="132" mass="14836">MYNAADSNTTPLNGSSRDVYMLSDHEGDQNGTPSLAVIDNTQQRLADEEKEKMGVIDDLMLDINNLKLQRCRSSGNVREIHAELDKNALQFQKDQTQLKTEMKTLQLQCATQSTEPIRFAQEPVVSGNDCNY</sequence>
<evidence type="ECO:0000313" key="2">
    <source>
        <dbReference type="EMBL" id="VDI29689.1"/>
    </source>
</evidence>
<comment type="caution">
    <text evidence="2">The sequence shown here is derived from an EMBL/GenBank/DDBJ whole genome shotgun (WGS) entry which is preliminary data.</text>
</comment>
<feature type="compositionally biased region" description="Polar residues" evidence="1">
    <location>
        <begin position="1"/>
        <end position="16"/>
    </location>
</feature>
<proteinExistence type="predicted"/>
<evidence type="ECO:0000313" key="3">
    <source>
        <dbReference type="Proteomes" id="UP000596742"/>
    </source>
</evidence>
<reference evidence="2" key="1">
    <citation type="submission" date="2018-11" db="EMBL/GenBank/DDBJ databases">
        <authorList>
            <person name="Alioto T."/>
            <person name="Alioto T."/>
        </authorList>
    </citation>
    <scope>NUCLEOTIDE SEQUENCE</scope>
</reference>
<dbReference type="AlphaFoldDB" id="A0A8B6E654"/>
<keyword evidence="3" id="KW-1185">Reference proteome</keyword>
<feature type="region of interest" description="Disordered" evidence="1">
    <location>
        <begin position="1"/>
        <end position="34"/>
    </location>
</feature>